<proteinExistence type="inferred from homology"/>
<dbReference type="EMBL" id="MDDC01000029">
    <property type="protein sequence ID" value="OIQ54610.1"/>
    <property type="molecule type" value="Genomic_DNA"/>
</dbReference>
<protein>
    <submittedName>
        <fullName evidence="7">High-affinity branched-chain amino acid transport ATP-binding protein LivF</fullName>
    </submittedName>
</protein>
<dbReference type="GO" id="GO:0015807">
    <property type="term" value="P:L-amino acid transport"/>
    <property type="evidence" value="ECO:0007669"/>
    <property type="project" value="TreeGrafter"/>
</dbReference>
<dbReference type="OrthoDB" id="9779136at2"/>
<dbReference type="PROSITE" id="PS00211">
    <property type="entry name" value="ABC_TRANSPORTER_1"/>
    <property type="match status" value="1"/>
</dbReference>
<organism evidence="7 8">
    <name type="scientific">Neomoorella thermoacetica</name>
    <name type="common">Clostridium thermoaceticum</name>
    <dbReference type="NCBI Taxonomy" id="1525"/>
    <lineage>
        <taxon>Bacteria</taxon>
        <taxon>Bacillati</taxon>
        <taxon>Bacillota</taxon>
        <taxon>Clostridia</taxon>
        <taxon>Neomoorellales</taxon>
        <taxon>Neomoorellaceae</taxon>
        <taxon>Neomoorella</taxon>
    </lineage>
</organism>
<dbReference type="InterPro" id="IPR003593">
    <property type="entry name" value="AAA+_ATPase"/>
</dbReference>
<gene>
    <name evidence="7" type="primary">livF_3</name>
    <name evidence="7" type="ORF">MOTE_24520</name>
</gene>
<reference evidence="7 8" key="1">
    <citation type="submission" date="2016-08" db="EMBL/GenBank/DDBJ databases">
        <title>Genome-based comparison of Moorella thermoacetic strains.</title>
        <authorList>
            <person name="Poehlein A."/>
            <person name="Bengelsdorf F.R."/>
            <person name="Esser C."/>
            <person name="Duerre P."/>
            <person name="Daniel R."/>
        </authorList>
    </citation>
    <scope>NUCLEOTIDE SEQUENCE [LARGE SCALE GENOMIC DNA]</scope>
    <source>
        <strain evidence="7 8">DSM 21394</strain>
    </source>
</reference>
<dbReference type="PANTHER" id="PTHR43820:SF4">
    <property type="entry name" value="HIGH-AFFINITY BRANCHED-CHAIN AMINO ACID TRANSPORT ATP-BINDING PROTEIN LIVF"/>
    <property type="match status" value="1"/>
</dbReference>
<evidence type="ECO:0000259" key="6">
    <source>
        <dbReference type="PROSITE" id="PS50893"/>
    </source>
</evidence>
<dbReference type="SMART" id="SM00382">
    <property type="entry name" value="AAA"/>
    <property type="match status" value="1"/>
</dbReference>
<comment type="similarity">
    <text evidence="1">Belongs to the ABC transporter superfamily.</text>
</comment>
<dbReference type="Gene3D" id="3.40.50.300">
    <property type="entry name" value="P-loop containing nucleotide triphosphate hydrolases"/>
    <property type="match status" value="1"/>
</dbReference>
<dbReference type="CDD" id="cd03224">
    <property type="entry name" value="ABC_TM1139_LivF_branched"/>
    <property type="match status" value="1"/>
</dbReference>
<accession>A0A1J5N6Y5</accession>
<dbReference type="GO" id="GO:0015658">
    <property type="term" value="F:branched-chain amino acid transmembrane transporter activity"/>
    <property type="evidence" value="ECO:0007669"/>
    <property type="project" value="InterPro"/>
</dbReference>
<evidence type="ECO:0000256" key="5">
    <source>
        <dbReference type="ARBA" id="ARBA00022970"/>
    </source>
</evidence>
<dbReference type="Pfam" id="PF00005">
    <property type="entry name" value="ABC_tran"/>
    <property type="match status" value="1"/>
</dbReference>
<evidence type="ECO:0000313" key="7">
    <source>
        <dbReference type="EMBL" id="OIQ54610.1"/>
    </source>
</evidence>
<dbReference type="GO" id="GO:0005524">
    <property type="term" value="F:ATP binding"/>
    <property type="evidence" value="ECO:0007669"/>
    <property type="project" value="UniProtKB-KW"/>
</dbReference>
<evidence type="ECO:0000256" key="2">
    <source>
        <dbReference type="ARBA" id="ARBA00022448"/>
    </source>
</evidence>
<dbReference type="PIRSF" id="PIRSF039137">
    <property type="entry name" value="ABC_branched_ATPase"/>
    <property type="match status" value="1"/>
</dbReference>
<evidence type="ECO:0000256" key="4">
    <source>
        <dbReference type="ARBA" id="ARBA00022840"/>
    </source>
</evidence>
<keyword evidence="2" id="KW-0813">Transport</keyword>
<sequence length="252" mass="27769">MCELSIHESGERQVTSEPLLVLEHVDAGYGNIQALDDVSLHVKQGELVALLGANGAGKTTALRVISGLMRPRKGRVSFQGRDIARAGVHEIVQMGIAHCPEGRQIFARLTVKENLRMGAYLRRDPEGVARDLEWIFEHFPVLRDRLSQSAGTLSGGEQQMLAIGRALMSKPTLLLLDEPSLGLAPIIVDRIFKVIAQLKEQGKTIFLVEQNAFKALEIADRAYVLESGRIRMKGRAQELMANEDIKHAYLGG</sequence>
<comment type="caution">
    <text evidence="7">The sequence shown here is derived from an EMBL/GenBank/DDBJ whole genome shotgun (WGS) entry which is preliminary data.</text>
</comment>
<dbReference type="InterPro" id="IPR017871">
    <property type="entry name" value="ABC_transporter-like_CS"/>
</dbReference>
<dbReference type="InterPro" id="IPR052156">
    <property type="entry name" value="BCAA_Transport_ATP-bd_LivF"/>
</dbReference>
<dbReference type="InterPro" id="IPR003439">
    <property type="entry name" value="ABC_transporter-like_ATP-bd"/>
</dbReference>
<evidence type="ECO:0000256" key="3">
    <source>
        <dbReference type="ARBA" id="ARBA00022741"/>
    </source>
</evidence>
<name>A0A1J5N6Y5_NEOTH</name>
<dbReference type="AlphaFoldDB" id="A0A1J5N6Y5"/>
<dbReference type="PROSITE" id="PS50893">
    <property type="entry name" value="ABC_TRANSPORTER_2"/>
    <property type="match status" value="1"/>
</dbReference>
<keyword evidence="4 7" id="KW-0067">ATP-binding</keyword>
<feature type="domain" description="ABC transporter" evidence="6">
    <location>
        <begin position="20"/>
        <end position="252"/>
    </location>
</feature>
<keyword evidence="5" id="KW-0029">Amino-acid transport</keyword>
<dbReference type="InterPro" id="IPR030660">
    <property type="entry name" value="ABC_branched_ATPase_LivF/BraG"/>
</dbReference>
<dbReference type="Proteomes" id="UP000182811">
    <property type="component" value="Unassembled WGS sequence"/>
</dbReference>
<dbReference type="InterPro" id="IPR027417">
    <property type="entry name" value="P-loop_NTPase"/>
</dbReference>
<evidence type="ECO:0000256" key="1">
    <source>
        <dbReference type="ARBA" id="ARBA00005417"/>
    </source>
</evidence>
<keyword evidence="3" id="KW-0547">Nucleotide-binding</keyword>
<dbReference type="GO" id="GO:0016887">
    <property type="term" value="F:ATP hydrolysis activity"/>
    <property type="evidence" value="ECO:0007669"/>
    <property type="project" value="InterPro"/>
</dbReference>
<dbReference type="PANTHER" id="PTHR43820">
    <property type="entry name" value="HIGH-AFFINITY BRANCHED-CHAIN AMINO ACID TRANSPORT ATP-BINDING PROTEIN LIVF"/>
    <property type="match status" value="1"/>
</dbReference>
<evidence type="ECO:0000313" key="8">
    <source>
        <dbReference type="Proteomes" id="UP000182811"/>
    </source>
</evidence>
<dbReference type="SUPFAM" id="SSF52540">
    <property type="entry name" value="P-loop containing nucleoside triphosphate hydrolases"/>
    <property type="match status" value="1"/>
</dbReference>